<dbReference type="Pfam" id="PF03176">
    <property type="entry name" value="MMPL"/>
    <property type="match status" value="2"/>
</dbReference>
<keyword evidence="5 8" id="KW-1133">Transmembrane helix</keyword>
<evidence type="ECO:0000256" key="7">
    <source>
        <dbReference type="SAM" id="MobiDB-lite"/>
    </source>
</evidence>
<feature type="region of interest" description="Disordered" evidence="7">
    <location>
        <begin position="438"/>
        <end position="489"/>
    </location>
</feature>
<comment type="similarity">
    <text evidence="2">Belongs to the resistance-nodulation-cell division (RND) (TC 2.A.6) family. MmpL subfamily.</text>
</comment>
<evidence type="ECO:0000256" key="6">
    <source>
        <dbReference type="ARBA" id="ARBA00023136"/>
    </source>
</evidence>
<feature type="transmembrane region" description="Helical" evidence="8">
    <location>
        <begin position="276"/>
        <end position="305"/>
    </location>
</feature>
<evidence type="ECO:0000259" key="9">
    <source>
        <dbReference type="PROSITE" id="PS50156"/>
    </source>
</evidence>
<gene>
    <name evidence="10" type="ORF">SAMN06309945_2655</name>
</gene>
<dbReference type="PANTHER" id="PTHR33406:SF11">
    <property type="entry name" value="MEMBRANE PROTEIN SCO6666-RELATED"/>
    <property type="match status" value="1"/>
</dbReference>
<name>A0A1T5KY93_9MICO</name>
<feature type="compositionally biased region" description="Low complexity" evidence="7">
    <location>
        <begin position="387"/>
        <end position="417"/>
    </location>
</feature>
<evidence type="ECO:0000313" key="10">
    <source>
        <dbReference type="EMBL" id="SKC68623.1"/>
    </source>
</evidence>
<accession>A0A1T5KY93</accession>
<feature type="transmembrane region" description="Helical" evidence="8">
    <location>
        <begin position="211"/>
        <end position="231"/>
    </location>
</feature>
<dbReference type="InterPro" id="IPR000731">
    <property type="entry name" value="SSD"/>
</dbReference>
<feature type="transmembrane region" description="Helical" evidence="8">
    <location>
        <begin position="311"/>
        <end position="333"/>
    </location>
</feature>
<feature type="transmembrane region" description="Helical" evidence="8">
    <location>
        <begin position="769"/>
        <end position="795"/>
    </location>
</feature>
<evidence type="ECO:0000256" key="5">
    <source>
        <dbReference type="ARBA" id="ARBA00022989"/>
    </source>
</evidence>
<feature type="transmembrane region" description="Helical" evidence="8">
    <location>
        <begin position="184"/>
        <end position="204"/>
    </location>
</feature>
<evidence type="ECO:0000256" key="1">
    <source>
        <dbReference type="ARBA" id="ARBA00004651"/>
    </source>
</evidence>
<keyword evidence="3" id="KW-1003">Cell membrane</keyword>
<dbReference type="OrthoDB" id="7051771at2"/>
<keyword evidence="6 8" id="KW-0472">Membrane</keyword>
<evidence type="ECO:0000313" key="11">
    <source>
        <dbReference type="Proteomes" id="UP000190857"/>
    </source>
</evidence>
<keyword evidence="11" id="KW-1185">Reference proteome</keyword>
<protein>
    <submittedName>
        <fullName evidence="10">MMPL family protein</fullName>
    </submittedName>
</protein>
<dbReference type="RefSeq" id="WP_143785498.1">
    <property type="nucleotide sequence ID" value="NZ_FUZP01000003.1"/>
</dbReference>
<dbReference type="Proteomes" id="UP000190857">
    <property type="component" value="Unassembled WGS sequence"/>
</dbReference>
<keyword evidence="4 8" id="KW-0812">Transmembrane</keyword>
<dbReference type="Gene3D" id="1.20.1640.10">
    <property type="entry name" value="Multidrug efflux transporter AcrB transmembrane domain"/>
    <property type="match status" value="2"/>
</dbReference>
<dbReference type="InterPro" id="IPR004869">
    <property type="entry name" value="MMPL_dom"/>
</dbReference>
<feature type="transmembrane region" description="Helical" evidence="8">
    <location>
        <begin position="729"/>
        <end position="748"/>
    </location>
</feature>
<feature type="transmembrane region" description="Helical" evidence="8">
    <location>
        <begin position="664"/>
        <end position="684"/>
    </location>
</feature>
<organism evidence="10 11">
    <name type="scientific">Okibacterium fritillariae</name>
    <dbReference type="NCBI Taxonomy" id="123320"/>
    <lineage>
        <taxon>Bacteria</taxon>
        <taxon>Bacillati</taxon>
        <taxon>Actinomycetota</taxon>
        <taxon>Actinomycetes</taxon>
        <taxon>Micrococcales</taxon>
        <taxon>Microbacteriaceae</taxon>
        <taxon>Okibacterium</taxon>
    </lineage>
</organism>
<evidence type="ECO:0000256" key="4">
    <source>
        <dbReference type="ARBA" id="ARBA00022692"/>
    </source>
</evidence>
<feature type="region of interest" description="Disordered" evidence="7">
    <location>
        <begin position="344"/>
        <end position="417"/>
    </location>
</feature>
<dbReference type="PANTHER" id="PTHR33406">
    <property type="entry name" value="MEMBRANE PROTEIN MJ1562-RELATED"/>
    <property type="match status" value="1"/>
</dbReference>
<reference evidence="10 11" key="1">
    <citation type="submission" date="2017-02" db="EMBL/GenBank/DDBJ databases">
        <authorList>
            <person name="Peterson S.W."/>
        </authorList>
    </citation>
    <scope>NUCLEOTIDE SEQUENCE [LARGE SCALE GENOMIC DNA]</scope>
    <source>
        <strain evidence="10 11">VKM Ac-2059</strain>
    </source>
</reference>
<feature type="transmembrane region" description="Helical" evidence="8">
    <location>
        <begin position="237"/>
        <end position="255"/>
    </location>
</feature>
<comment type="subcellular location">
    <subcellularLocation>
        <location evidence="1">Cell membrane</location>
        <topology evidence="1">Multi-pass membrane protein</topology>
    </subcellularLocation>
</comment>
<sequence length="1056" mass="109348">MSSLLYALGRWSYRSRKLVLVLWIAVLALAGGSAALFNQGTDNAFSIPGTESQEALDTLSSTFPQVSGASAQIIVTVPEGDDISDQDVQDAVKTAVDDLGDSEQVAAATDPFGENAAGAIADNDRAALISVQMDVGQSEVTATAKSDLEKITDELNEALPQGAKATLGGSLFATELPAVTITEGVGLIVALVVLVLTFGSFLAAGMPLLSAILGVGISIALIFVATIFGPISSTTPLLALMLGLAVGIDYALFIISRHQDQLRQGMQPEESAARAVATAGSAVIFAGLTVVIALLGLSVAGIPFLTTMGTAAAVAVALAVCISLTLIPALLGFAKGRINPNRRALRKQAKAEAGSHSTDRADVDTDDSSTRTGSSGTTGGSATGIGAPVDAHAANAASDATAPAESSRPVSAAAASRVDSEPVLLENLFAEVDGDTVQTTHGRSGAHAAAITTPPAAASARPAGSPLTQADQSRPAIAPPPAPGPSDQAVHHQNKFFNGWVRAVTRFPLLTIVLVVGILGLAAVPALQLRLGLPDAGSLPASSSARQAYDLIGENFGEGKNGPLIVTGSIVTSNDPVGLMNDIADEIRDMDGVDSVPLATPNETADTGIIQVVPTGGPDSQSTKDLVADLRAQHDHFEDKYGVDLAVTGTTAAGIDVSDRLGAALLPFGILVVGLSLILLTMVFRSIWVPIKATLGYLLSVIASFGAVAAVFEWGWFGEALHVEQTGPVISFMPIILMGVLFGLAMDYEVFLVARMREDYVHGKDARKAVTTGFVGSAKVVTAAAVIMFAVFAAFVPEGDTSIKPIALGLAVGVFVDAFIVRMTLVPAVLALLGERAWWLPKWLDRALPSFDVEGEGLQRELDLANWPAPGSTDVVVADRIGLKPSANAEHALFHDLSFVLPAGHTLVVHGEHPAAVRALLLTISGRAKPDEGTLKVAGLVSPIRATTIRSRVAFLTVDDSVDAVGRIRDIVDEQPALLVIDGIDRLTDHAARKQVFVELSEAQASAARRDATLTLAVGTVEEWPLSDAIPAGDGFVDLPLETSRTRTTNTAEVPA</sequence>
<proteinExistence type="inferred from homology"/>
<feature type="transmembrane region" description="Helical" evidence="8">
    <location>
        <begin position="807"/>
        <end position="833"/>
    </location>
</feature>
<dbReference type="EMBL" id="FUZP01000003">
    <property type="protein sequence ID" value="SKC68623.1"/>
    <property type="molecule type" value="Genomic_DNA"/>
</dbReference>
<dbReference type="SUPFAM" id="SSF82866">
    <property type="entry name" value="Multidrug efflux transporter AcrB transmembrane domain"/>
    <property type="match status" value="2"/>
</dbReference>
<dbReference type="STRING" id="123320.SAMN06309945_2655"/>
<feature type="compositionally biased region" description="Low complexity" evidence="7">
    <location>
        <begin position="445"/>
        <end position="466"/>
    </location>
</feature>
<evidence type="ECO:0000256" key="8">
    <source>
        <dbReference type="SAM" id="Phobius"/>
    </source>
</evidence>
<evidence type="ECO:0000256" key="2">
    <source>
        <dbReference type="ARBA" id="ARBA00010157"/>
    </source>
</evidence>
<dbReference type="PROSITE" id="PS50156">
    <property type="entry name" value="SSD"/>
    <property type="match status" value="1"/>
</dbReference>
<feature type="transmembrane region" description="Helical" evidence="8">
    <location>
        <begin position="507"/>
        <end position="527"/>
    </location>
</feature>
<evidence type="ECO:0000256" key="3">
    <source>
        <dbReference type="ARBA" id="ARBA00022475"/>
    </source>
</evidence>
<feature type="domain" description="SSD" evidence="9">
    <location>
        <begin position="186"/>
        <end position="333"/>
    </location>
</feature>
<dbReference type="AlphaFoldDB" id="A0A1T5KY93"/>
<dbReference type="InterPro" id="IPR050545">
    <property type="entry name" value="Mycobact_MmpL"/>
</dbReference>
<dbReference type="GO" id="GO:0005886">
    <property type="term" value="C:plasma membrane"/>
    <property type="evidence" value="ECO:0007669"/>
    <property type="project" value="UniProtKB-SubCell"/>
</dbReference>
<feature type="transmembrane region" description="Helical" evidence="8">
    <location>
        <begin position="696"/>
        <end position="717"/>
    </location>
</feature>